<dbReference type="AlphaFoldDB" id="A0A1C6TRE4"/>
<dbReference type="RefSeq" id="WP_091094613.1">
    <property type="nucleotide sequence ID" value="NZ_FMHZ01000002.1"/>
</dbReference>
<accession>A0A1C6TRE4</accession>
<keyword evidence="2" id="KW-1185">Reference proteome</keyword>
<dbReference type="OrthoDB" id="1490466at2"/>
<gene>
    <name evidence="1" type="ORF">GA0070606_0199</name>
</gene>
<protein>
    <submittedName>
        <fullName evidence="1">Trp region conserved hypothetical membrane protein</fullName>
    </submittedName>
</protein>
<dbReference type="Proteomes" id="UP000199001">
    <property type="component" value="Unassembled WGS sequence"/>
</dbReference>
<evidence type="ECO:0000313" key="2">
    <source>
        <dbReference type="Proteomes" id="UP000199001"/>
    </source>
</evidence>
<organism evidence="1 2">
    <name type="scientific">Micromonospora citrea</name>
    <dbReference type="NCBI Taxonomy" id="47855"/>
    <lineage>
        <taxon>Bacteria</taxon>
        <taxon>Bacillati</taxon>
        <taxon>Actinomycetota</taxon>
        <taxon>Actinomycetes</taxon>
        <taxon>Micromonosporales</taxon>
        <taxon>Micromonosporaceae</taxon>
        <taxon>Micromonospora</taxon>
    </lineage>
</organism>
<evidence type="ECO:0000313" key="1">
    <source>
        <dbReference type="EMBL" id="SCL44238.1"/>
    </source>
</evidence>
<reference evidence="2" key="1">
    <citation type="submission" date="2016-06" db="EMBL/GenBank/DDBJ databases">
        <authorList>
            <person name="Varghese N."/>
            <person name="Submissions Spin"/>
        </authorList>
    </citation>
    <scope>NUCLEOTIDE SEQUENCE [LARGE SCALE GENOMIC DNA]</scope>
    <source>
        <strain evidence="2">DSM 43903</strain>
    </source>
</reference>
<sequence length="299" mass="32805">MRRTNLYTVEGGLGLDVTGRRSPDLRLEVASGRRLLLRQRHRPVLFGRAHPANHGMHVYRTGDHISPLPPLRADDARRTGPSGGASWHGRWAHRFASWLYDAGTGPLHDGRWALGPRRLPPYCLRGDLVRDHPAAYLDWLGAGWNGVLPLRRLPDVDTARVKAYRRQARERVLPPILLWSVSAFDGYLLLDGHCRLVAALAEGVDPAVLALSLLADPEVVGDDQVAAHVALTDRVTAQAARSGADPLRAAEALARRFAEACAAQPEEGRTRAWPVRGGVPAWERQTAHATGQWAATVRA</sequence>
<dbReference type="EMBL" id="FMHZ01000002">
    <property type="protein sequence ID" value="SCL44238.1"/>
    <property type="molecule type" value="Genomic_DNA"/>
</dbReference>
<proteinExistence type="predicted"/>
<name>A0A1C6TRE4_9ACTN</name>